<evidence type="ECO:0000259" key="2">
    <source>
        <dbReference type="PROSITE" id="PS51651"/>
    </source>
</evidence>
<dbReference type="EMBL" id="JAIWYP010000005">
    <property type="protein sequence ID" value="KAH3820329.1"/>
    <property type="molecule type" value="Genomic_DNA"/>
</dbReference>
<dbReference type="PANTHER" id="PTHR45653:SF10">
    <property type="entry name" value="MYOBLAST CITY, ISOFORM B"/>
    <property type="match status" value="1"/>
</dbReference>
<gene>
    <name evidence="3" type="ORF">DPMN_122075</name>
</gene>
<evidence type="ECO:0000256" key="1">
    <source>
        <dbReference type="PROSITE-ProRule" id="PRU00984"/>
    </source>
</evidence>
<comment type="caution">
    <text evidence="3">The sequence shown here is derived from an EMBL/GenBank/DDBJ whole genome shotgun (WGS) entry which is preliminary data.</text>
</comment>
<dbReference type="GO" id="GO:0005085">
    <property type="term" value="F:guanyl-nucleotide exchange factor activity"/>
    <property type="evidence" value="ECO:0007669"/>
    <property type="project" value="InterPro"/>
</dbReference>
<dbReference type="PROSITE" id="PS51651">
    <property type="entry name" value="DOCKER"/>
    <property type="match status" value="1"/>
</dbReference>
<proteinExistence type="inferred from homology"/>
<protein>
    <recommendedName>
        <fullName evidence="2">DOCKER domain-containing protein</fullName>
    </recommendedName>
</protein>
<organism evidence="3 4">
    <name type="scientific">Dreissena polymorpha</name>
    <name type="common">Zebra mussel</name>
    <name type="synonym">Mytilus polymorpha</name>
    <dbReference type="NCBI Taxonomy" id="45954"/>
    <lineage>
        <taxon>Eukaryota</taxon>
        <taxon>Metazoa</taxon>
        <taxon>Spiralia</taxon>
        <taxon>Lophotrochozoa</taxon>
        <taxon>Mollusca</taxon>
        <taxon>Bivalvia</taxon>
        <taxon>Autobranchia</taxon>
        <taxon>Heteroconchia</taxon>
        <taxon>Euheterodonta</taxon>
        <taxon>Imparidentia</taxon>
        <taxon>Neoheterodontei</taxon>
        <taxon>Myida</taxon>
        <taxon>Dreissenoidea</taxon>
        <taxon>Dreissenidae</taxon>
        <taxon>Dreissena</taxon>
    </lineage>
</organism>
<reference evidence="3" key="2">
    <citation type="submission" date="2020-11" db="EMBL/GenBank/DDBJ databases">
        <authorList>
            <person name="McCartney M.A."/>
            <person name="Auch B."/>
            <person name="Kono T."/>
            <person name="Mallez S."/>
            <person name="Becker A."/>
            <person name="Gohl D.M."/>
            <person name="Silverstein K.A.T."/>
            <person name="Koren S."/>
            <person name="Bechman K.B."/>
            <person name="Herman A."/>
            <person name="Abrahante J.E."/>
            <person name="Garbe J."/>
        </authorList>
    </citation>
    <scope>NUCLEOTIDE SEQUENCE</scope>
    <source>
        <strain evidence="3">Duluth1</strain>
        <tissue evidence="3">Whole animal</tissue>
    </source>
</reference>
<dbReference type="InterPro" id="IPR026791">
    <property type="entry name" value="DOCK"/>
</dbReference>
<evidence type="ECO:0000313" key="4">
    <source>
        <dbReference type="Proteomes" id="UP000828390"/>
    </source>
</evidence>
<sequence>MKMKTAYKFPGILRWFEVVDMEVEMLSPIRVALEQLKQRNGELQVLIDRYCKYIYCRFSFTDTVNTYTAGFH</sequence>
<name>A0A9D4GNB7_DREPO</name>
<dbReference type="PANTHER" id="PTHR45653">
    <property type="entry name" value="DEDICATOR OF CYTOKINESIS"/>
    <property type="match status" value="1"/>
</dbReference>
<reference evidence="3" key="1">
    <citation type="journal article" date="2019" name="bioRxiv">
        <title>The Genome of the Zebra Mussel, Dreissena polymorpha: A Resource for Invasive Species Research.</title>
        <authorList>
            <person name="McCartney M.A."/>
            <person name="Auch B."/>
            <person name="Kono T."/>
            <person name="Mallez S."/>
            <person name="Zhang Y."/>
            <person name="Obille A."/>
            <person name="Becker A."/>
            <person name="Abrahante J.E."/>
            <person name="Garbe J."/>
            <person name="Badalamenti J.P."/>
            <person name="Herman A."/>
            <person name="Mangelson H."/>
            <person name="Liachko I."/>
            <person name="Sullivan S."/>
            <person name="Sone E.D."/>
            <person name="Koren S."/>
            <person name="Silverstein K.A.T."/>
            <person name="Beckman K.B."/>
            <person name="Gohl D.M."/>
        </authorList>
    </citation>
    <scope>NUCLEOTIDE SEQUENCE</scope>
    <source>
        <strain evidence="3">Duluth1</strain>
        <tissue evidence="3">Whole animal</tissue>
    </source>
</reference>
<accession>A0A9D4GNB7</accession>
<feature type="domain" description="DOCKER" evidence="2">
    <location>
        <begin position="1"/>
        <end position="72"/>
    </location>
</feature>
<dbReference type="AlphaFoldDB" id="A0A9D4GNB7"/>
<dbReference type="InterPro" id="IPR027357">
    <property type="entry name" value="DOCKER_dom"/>
</dbReference>
<dbReference type="GO" id="GO:0005886">
    <property type="term" value="C:plasma membrane"/>
    <property type="evidence" value="ECO:0007669"/>
    <property type="project" value="TreeGrafter"/>
</dbReference>
<dbReference type="GO" id="GO:0007264">
    <property type="term" value="P:small GTPase-mediated signal transduction"/>
    <property type="evidence" value="ECO:0007669"/>
    <property type="project" value="InterPro"/>
</dbReference>
<dbReference type="Proteomes" id="UP000828390">
    <property type="component" value="Unassembled WGS sequence"/>
</dbReference>
<dbReference type="GO" id="GO:0031267">
    <property type="term" value="F:small GTPase binding"/>
    <property type="evidence" value="ECO:0007669"/>
    <property type="project" value="TreeGrafter"/>
</dbReference>
<comment type="similarity">
    <text evidence="1">Belongs to the DOCK family.</text>
</comment>
<dbReference type="GO" id="GO:0005737">
    <property type="term" value="C:cytoplasm"/>
    <property type="evidence" value="ECO:0007669"/>
    <property type="project" value="TreeGrafter"/>
</dbReference>
<keyword evidence="4" id="KW-1185">Reference proteome</keyword>
<evidence type="ECO:0000313" key="3">
    <source>
        <dbReference type="EMBL" id="KAH3820329.1"/>
    </source>
</evidence>